<keyword evidence="5 6" id="KW-0472">Membrane</keyword>
<dbReference type="RefSeq" id="WP_130154411.1">
    <property type="nucleotide sequence ID" value="NZ_SCFB01000011.1"/>
</dbReference>
<dbReference type="InterPro" id="IPR051539">
    <property type="entry name" value="T4SS-coupling_protein"/>
</dbReference>
<evidence type="ECO:0000259" key="7">
    <source>
        <dbReference type="Pfam" id="PF12696"/>
    </source>
</evidence>
<evidence type="ECO:0000313" key="9">
    <source>
        <dbReference type="Proteomes" id="UP000293550"/>
    </source>
</evidence>
<dbReference type="PANTHER" id="PTHR37937:SF1">
    <property type="entry name" value="CONJUGATIVE TRANSFER: DNA TRANSPORT"/>
    <property type="match status" value="1"/>
</dbReference>
<sequence>MNVVETFHDLRASLPSETKRSILNPVSLKWRFSFKDTFLTGLVLWLILWLSFWYIFTALGVQHPGDRGADIGSLGMFCFWLWPFLSLIKMGLKLFKPRWEIWNRYSKPQQFVACLALVAVVGNLVDSSYTFLQPYLKRYQILQENKKTPPLRKSSKKHRASPPPSFCALYLGNRLFAWPVASFFLFCLMLWLSVRDPKPKKQSLKNSPASPLPFSLWLGQSTGKLSRLWHPAGLSSEQEIGLSLEDAAQNILILGAIGSGKTTRGMNPLLLQLLDQDCGGLIFDIKGDFKQAVFYLANMTNREPTLVGVGQQSLNLLAGLSPEMASSFLKSAFLLSNTKMDSFWTDTATELFRNTLGILLFVPEQYHLNGIYRYLFDETFQQRVLKKAIEKSKSDLDERLFISYHQYVHVLFNSFDQKIRDGVMASMMQILSPFQHPSLVDAFCSPQSVQTHPMEAVLDGALYVVDLPLAQWGLGGKIVYTLIKLRFFNVMQQRAIQPNWNQTRPVFFMCDEYQEIVSANKDGLSDLNFWDKSRSSKTIGILSAQSVSSFYAAIGDRDLVHALLQNFRQKLVFRVEDDWTIGYCNRLLGQVETQRLVHSSSSGERGSRSSTQSIHYQQKDLIDGQLFRQMNPDQVLSLLSVPGKAADDILTVKPIFVS</sequence>
<dbReference type="InterPro" id="IPR027417">
    <property type="entry name" value="P-loop_NTPase"/>
</dbReference>
<feature type="transmembrane region" description="Helical" evidence="6">
    <location>
        <begin position="71"/>
        <end position="90"/>
    </location>
</feature>
<dbReference type="EMBL" id="SCFB01000011">
    <property type="protein sequence ID" value="RZI45482.1"/>
    <property type="molecule type" value="Genomic_DNA"/>
</dbReference>
<comment type="caution">
    <text evidence="8">The sequence shown here is derived from an EMBL/GenBank/DDBJ whole genome shotgun (WGS) entry which is preliminary data.</text>
</comment>
<feature type="transmembrane region" description="Helical" evidence="6">
    <location>
        <begin position="38"/>
        <end position="59"/>
    </location>
</feature>
<evidence type="ECO:0000313" key="8">
    <source>
        <dbReference type="EMBL" id="RZI45482.1"/>
    </source>
</evidence>
<feature type="transmembrane region" description="Helical" evidence="6">
    <location>
        <begin position="175"/>
        <end position="194"/>
    </location>
</feature>
<keyword evidence="2" id="KW-1003">Cell membrane</keyword>
<accession>A0A4Q7DFQ7</accession>
<dbReference type="SUPFAM" id="SSF52540">
    <property type="entry name" value="P-loop containing nucleoside triphosphate hydrolases"/>
    <property type="match status" value="1"/>
</dbReference>
<dbReference type="AlphaFoldDB" id="A0A4Q7DFQ7"/>
<evidence type="ECO:0000256" key="3">
    <source>
        <dbReference type="ARBA" id="ARBA00022692"/>
    </source>
</evidence>
<dbReference type="Gene3D" id="3.40.50.300">
    <property type="entry name" value="P-loop containing nucleotide triphosphate hydrolases"/>
    <property type="match status" value="2"/>
</dbReference>
<evidence type="ECO:0000256" key="6">
    <source>
        <dbReference type="SAM" id="Phobius"/>
    </source>
</evidence>
<organism evidence="8 9">
    <name type="scientific">Candidatus Finniella inopinata</name>
    <dbReference type="NCBI Taxonomy" id="1696036"/>
    <lineage>
        <taxon>Bacteria</taxon>
        <taxon>Pseudomonadati</taxon>
        <taxon>Pseudomonadota</taxon>
        <taxon>Alphaproteobacteria</taxon>
        <taxon>Holosporales</taxon>
        <taxon>Candidatus Paracaedibacteraceae</taxon>
        <taxon>Candidatus Finniella</taxon>
    </lineage>
</organism>
<feature type="domain" description="TraD/TraG TraM recognition site" evidence="7">
    <location>
        <begin position="505"/>
        <end position="631"/>
    </location>
</feature>
<dbReference type="Pfam" id="PF12696">
    <property type="entry name" value="TraG-D_C"/>
    <property type="match status" value="1"/>
</dbReference>
<evidence type="ECO:0000256" key="5">
    <source>
        <dbReference type="ARBA" id="ARBA00023136"/>
    </source>
</evidence>
<dbReference type="InterPro" id="IPR032689">
    <property type="entry name" value="TraG-D_C"/>
</dbReference>
<protein>
    <recommendedName>
        <fullName evidence="7">TraD/TraG TraM recognition site domain-containing protein</fullName>
    </recommendedName>
</protein>
<comment type="subcellular location">
    <subcellularLocation>
        <location evidence="1">Cell membrane</location>
        <topology evidence="1">Multi-pass membrane protein</topology>
    </subcellularLocation>
</comment>
<reference evidence="8 9" key="1">
    <citation type="submission" date="2018-10" db="EMBL/GenBank/DDBJ databases">
        <title>An updated phylogeny of the Alphaproteobacteria reveals that the parasitic Rickettsiales and Holosporales have independent origins.</title>
        <authorList>
            <person name="Munoz-Gomez S.A."/>
            <person name="Hess S."/>
            <person name="Burger G."/>
            <person name="Lang B.F."/>
            <person name="Susko E."/>
            <person name="Slamovits C.H."/>
            <person name="Roger A.J."/>
        </authorList>
    </citation>
    <scope>NUCLEOTIDE SEQUENCE [LARGE SCALE GENOMIC DNA]</scope>
    <source>
        <strain evidence="8">HOLO01</strain>
    </source>
</reference>
<evidence type="ECO:0000256" key="4">
    <source>
        <dbReference type="ARBA" id="ARBA00022989"/>
    </source>
</evidence>
<name>A0A4Q7DFQ7_9PROT</name>
<dbReference type="PANTHER" id="PTHR37937">
    <property type="entry name" value="CONJUGATIVE TRANSFER: DNA TRANSPORT"/>
    <property type="match status" value="1"/>
</dbReference>
<proteinExistence type="predicted"/>
<dbReference type="OrthoDB" id="5577300at2"/>
<dbReference type="Proteomes" id="UP000293550">
    <property type="component" value="Unassembled WGS sequence"/>
</dbReference>
<evidence type="ECO:0000256" key="2">
    <source>
        <dbReference type="ARBA" id="ARBA00022475"/>
    </source>
</evidence>
<gene>
    <name evidence="8" type="ORF">EQU50_06980</name>
</gene>
<keyword evidence="4 6" id="KW-1133">Transmembrane helix</keyword>
<keyword evidence="3 6" id="KW-0812">Transmembrane</keyword>
<evidence type="ECO:0000256" key="1">
    <source>
        <dbReference type="ARBA" id="ARBA00004651"/>
    </source>
</evidence>
<keyword evidence="9" id="KW-1185">Reference proteome</keyword>
<dbReference type="GO" id="GO:0005886">
    <property type="term" value="C:plasma membrane"/>
    <property type="evidence" value="ECO:0007669"/>
    <property type="project" value="UniProtKB-SubCell"/>
</dbReference>